<dbReference type="InterPro" id="IPR000674">
    <property type="entry name" value="Ald_Oxase/Xan_DH_a/b"/>
</dbReference>
<gene>
    <name evidence="4" type="ORF">WQE_40009</name>
</gene>
<keyword evidence="2" id="KW-0560">Oxidoreductase</keyword>
<evidence type="ECO:0000259" key="3">
    <source>
        <dbReference type="SMART" id="SM01008"/>
    </source>
</evidence>
<dbReference type="SMART" id="SM01008">
    <property type="entry name" value="Ald_Xan_dh_C"/>
    <property type="match status" value="1"/>
</dbReference>
<dbReference type="InterPro" id="IPR037165">
    <property type="entry name" value="AldOxase/xan_DH_Mopterin-bd_sf"/>
</dbReference>
<evidence type="ECO:0000313" key="5">
    <source>
        <dbReference type="Proteomes" id="UP000004980"/>
    </source>
</evidence>
<comment type="caution">
    <text evidence="4">The sequence shown here is derived from an EMBL/GenBank/DDBJ whole genome shotgun (WGS) entry which is preliminary data.</text>
</comment>
<dbReference type="Gene3D" id="3.90.1170.50">
    <property type="entry name" value="Aldehyde oxidase/xanthine dehydrogenase, a/b hammerhead"/>
    <property type="match status" value="1"/>
</dbReference>
<feature type="domain" description="Aldehyde oxidase/xanthine dehydrogenase a/b hammerhead" evidence="3">
    <location>
        <begin position="1"/>
        <end position="98"/>
    </location>
</feature>
<keyword evidence="1" id="KW-0500">Molybdenum</keyword>
<dbReference type="Gene3D" id="3.30.365.10">
    <property type="entry name" value="Aldehyde oxidase/xanthine dehydrogenase, molybdopterin binding domain"/>
    <property type="match status" value="4"/>
</dbReference>
<accession>A0ABN0F9K0</accession>
<dbReference type="PANTHER" id="PTHR11908:SF132">
    <property type="entry name" value="ALDEHYDE OXIDASE 1-RELATED"/>
    <property type="match status" value="1"/>
</dbReference>
<dbReference type="Pfam" id="PF01315">
    <property type="entry name" value="Ald_Xan_dh_C"/>
    <property type="match status" value="1"/>
</dbReference>
<organism evidence="4 5">
    <name type="scientific">Paraburkholderia hospita</name>
    <dbReference type="NCBI Taxonomy" id="169430"/>
    <lineage>
        <taxon>Bacteria</taxon>
        <taxon>Pseudomonadati</taxon>
        <taxon>Pseudomonadota</taxon>
        <taxon>Betaproteobacteria</taxon>
        <taxon>Burkholderiales</taxon>
        <taxon>Burkholderiaceae</taxon>
        <taxon>Paraburkholderia</taxon>
    </lineage>
</organism>
<dbReference type="PANTHER" id="PTHR11908">
    <property type="entry name" value="XANTHINE DEHYDROGENASE"/>
    <property type="match status" value="1"/>
</dbReference>
<dbReference type="InterPro" id="IPR046867">
    <property type="entry name" value="AldOxase/xan_DH_MoCoBD2"/>
</dbReference>
<reference evidence="4 5" key="1">
    <citation type="journal article" date="2012" name="J. Bacteriol.">
        <title>Draft Genome Sequence of the Soil Bacterium Burkholderia terrae Strain BS001, Which Interacts with Fungal Surface Structures.</title>
        <authorList>
            <person name="Nazir R."/>
            <person name="Hansen M.A."/>
            <person name="Sorensen S."/>
            <person name="van Elsas J.D."/>
        </authorList>
    </citation>
    <scope>NUCLEOTIDE SEQUENCE [LARGE SCALE GENOMIC DNA]</scope>
    <source>
        <strain evidence="4 5">BS001</strain>
    </source>
</reference>
<dbReference type="Pfam" id="PF02738">
    <property type="entry name" value="MoCoBD_1"/>
    <property type="match status" value="1"/>
</dbReference>
<sequence length="751" mass="80816">MAILRSDQPHARIVAIRSDAAKGMRGVYGVYTWQDIERLIKPAVAVSRMSGYQPTPIHALANGRVHFVGEPVVAILAENRYLAEDARDAIEVEYESLPVCTDAEDAAQQDAPLLHEGFDSNVLVERSFVRGEIEQAFTNPPVLVGGRFRFHRKTSAAMEPRCYFAEVDSGRDALTLYTSSQVPGIIRDALADLLDMPGNRLTTIAPDVGGGFGGKTSLYQEEMLVCVLARKIGKSVKWTGDRLEDLLSTSQAFDELVIAELSVDANGQILGLRADVVGDVGAYSIYPWTCGIEPVQVISFLPGPYRVPAYHGHVRGVTTPKAPTGPYRGVGRPTSTFAMERLMDMAARELGLDPAEIRRRNLVRDDEFPYRTPVGIVWDRSAFMDGLAGAMERFDYNAAREAQARARAEGRWIGIGVACYAELSGIGSRISASPGMPINTGTDTCVIQLDSTGSITASFGCASHGQGHETTLGQVLADELGARLEDLRVITGNSSTVPHGTGSYASRTAVISSGAGILAARELRERMLRVAAHLLDSPVEYLETVDSAICVRAGEGRITFPELARALYSQMGRVPADVREEMCVTRVYDPVVGTTSSATHLVQVEVDPQTYAVHIQRYVIAEDCGRIINPLIVAGQTRGALAQGVGAALLEEIVYDADGQLLTASMVDYLLPSAPEVPELEMVHLHTEAPNTLGGFRGMGEGGTIGSPAAIANAVADALSPLGIGISELPITPERIFQLIQSTSLKRNEEK</sequence>
<evidence type="ECO:0000256" key="1">
    <source>
        <dbReference type="ARBA" id="ARBA00022505"/>
    </source>
</evidence>
<protein>
    <submittedName>
        <fullName evidence="4">Dehydrogenase</fullName>
    </submittedName>
</protein>
<keyword evidence="5" id="KW-1185">Reference proteome</keyword>
<dbReference type="InterPro" id="IPR016208">
    <property type="entry name" value="Ald_Oxase/xanthine_DH-like"/>
</dbReference>
<dbReference type="InterPro" id="IPR008274">
    <property type="entry name" value="AldOxase/xan_DH_MoCoBD1"/>
</dbReference>
<dbReference type="SUPFAM" id="SSF56003">
    <property type="entry name" value="Molybdenum cofactor-binding domain"/>
    <property type="match status" value="1"/>
</dbReference>
<evidence type="ECO:0000256" key="2">
    <source>
        <dbReference type="ARBA" id="ARBA00023002"/>
    </source>
</evidence>
<name>A0ABN0F9K0_9BURK</name>
<dbReference type="InterPro" id="IPR036856">
    <property type="entry name" value="Ald_Oxase/Xan_DH_a/b_sf"/>
</dbReference>
<dbReference type="SUPFAM" id="SSF54665">
    <property type="entry name" value="CO dehydrogenase molybdoprotein N-domain-like"/>
    <property type="match status" value="1"/>
</dbReference>
<dbReference type="Pfam" id="PF20256">
    <property type="entry name" value="MoCoBD_2"/>
    <property type="match status" value="1"/>
</dbReference>
<dbReference type="Proteomes" id="UP000004980">
    <property type="component" value="Unassembled WGS sequence"/>
</dbReference>
<proteinExistence type="predicted"/>
<evidence type="ECO:0000313" key="4">
    <source>
        <dbReference type="EMBL" id="EIM95317.1"/>
    </source>
</evidence>
<dbReference type="EMBL" id="AKAU01000249">
    <property type="protein sequence ID" value="EIM95317.1"/>
    <property type="molecule type" value="Genomic_DNA"/>
</dbReference>